<evidence type="ECO:0000313" key="3">
    <source>
        <dbReference type="Proteomes" id="UP001466331"/>
    </source>
</evidence>
<reference evidence="2 3" key="1">
    <citation type="submission" date="2024-03" db="EMBL/GenBank/DDBJ databases">
        <title>Ignisphaera cupida sp. nov., a hyperthermophilic hydrolytic archaeon from a hot spring of Kamchatka, and proposal of Ignisphaeraceae fam. nov.</title>
        <authorList>
            <person name="Podosokorskaya O.A."/>
            <person name="Elcheninov A.G."/>
            <person name="Maltseva A.I."/>
            <person name="Zayulina K.S."/>
            <person name="Novikov A."/>
            <person name="Merkel A.Y."/>
        </authorList>
    </citation>
    <scope>NUCLEOTIDE SEQUENCE [LARGE SCALE GENOMIC DNA]</scope>
    <source>
        <strain evidence="2 3">38H-sp</strain>
    </source>
</reference>
<proteinExistence type="inferred from homology"/>
<comment type="similarity">
    <text evidence="1">Belongs to the type III secretion exporter family.</text>
</comment>
<dbReference type="EMBL" id="JBCHKQ010000002">
    <property type="protein sequence ID" value="MEM5947863.1"/>
    <property type="molecule type" value="Genomic_DNA"/>
</dbReference>
<dbReference type="Proteomes" id="UP001466331">
    <property type="component" value="Unassembled WGS sequence"/>
</dbReference>
<accession>A0ABU9UB26</accession>
<organism evidence="2 3">
    <name type="scientific">Rarispira pelagica</name>
    <dbReference type="NCBI Taxonomy" id="3141764"/>
    <lineage>
        <taxon>Bacteria</taxon>
        <taxon>Pseudomonadati</taxon>
        <taxon>Spirochaetota</taxon>
        <taxon>Spirochaetia</taxon>
        <taxon>Winmispirales</taxon>
        <taxon>Winmispiraceae</taxon>
        <taxon>Rarispira</taxon>
    </lineage>
</organism>
<comment type="caution">
    <text evidence="2">The sequence shown here is derived from an EMBL/GenBank/DDBJ whole genome shotgun (WGS) entry which is preliminary data.</text>
</comment>
<dbReference type="Pfam" id="PF01312">
    <property type="entry name" value="Bac_export_2"/>
    <property type="match status" value="1"/>
</dbReference>
<dbReference type="InterPro" id="IPR029025">
    <property type="entry name" value="T3SS_substrate_exporter_C"/>
</dbReference>
<evidence type="ECO:0000313" key="2">
    <source>
        <dbReference type="EMBL" id="MEM5947863.1"/>
    </source>
</evidence>
<dbReference type="Gene3D" id="3.40.1690.10">
    <property type="entry name" value="secretion proteins EscU"/>
    <property type="match status" value="1"/>
</dbReference>
<dbReference type="SUPFAM" id="SSF160544">
    <property type="entry name" value="EscU C-terminal domain-like"/>
    <property type="match status" value="1"/>
</dbReference>
<dbReference type="PANTHER" id="PTHR30531">
    <property type="entry name" value="FLAGELLAR BIOSYNTHETIC PROTEIN FLHB"/>
    <property type="match status" value="1"/>
</dbReference>
<keyword evidence="3" id="KW-1185">Reference proteome</keyword>
<dbReference type="PANTHER" id="PTHR30531:SF12">
    <property type="entry name" value="FLAGELLAR BIOSYNTHETIC PROTEIN FLHB"/>
    <property type="match status" value="1"/>
</dbReference>
<name>A0ABU9UB26_9SPIR</name>
<dbReference type="RefSeq" id="WP_420069311.1">
    <property type="nucleotide sequence ID" value="NZ_JBCHKQ010000002.1"/>
</dbReference>
<dbReference type="InterPro" id="IPR006135">
    <property type="entry name" value="T3SS_substrate_exporter"/>
</dbReference>
<protein>
    <submittedName>
        <fullName evidence="2">EscU/YscU/HrcU family type III secretion system export apparatus switch protein</fullName>
    </submittedName>
</protein>
<evidence type="ECO:0000256" key="1">
    <source>
        <dbReference type="ARBA" id="ARBA00010690"/>
    </source>
</evidence>
<gene>
    <name evidence="2" type="ORF">WKV44_04840</name>
</gene>
<sequence length="90" mass="10037">MAEKNIAVAISYDKTMPAPFVIAKGKGMLAEKIIDIAKRENVELVSDDIADKAYELFKPGSYIPEEVYEAVASIFAFVYTINEKSKKDML</sequence>